<sequence>MQLMLRLLLLLLLLLLLFLLLLRLLLLLLLPDIAKCSFLQFLFGFLDKLIDFLMVHLILLLLPLTRRGWRRYLLPLLLNCLLYVLLPMLSFVVLLLLLLVIPGLLELVLDQIEKRILFLMLSVIQMNPSLFVSAQTSCSP</sequence>
<keyword evidence="1" id="KW-0472">Membrane</keyword>
<gene>
    <name evidence="2" type="ORF">BSPP4475_08810</name>
</gene>
<evidence type="ECO:0000256" key="1">
    <source>
        <dbReference type="SAM" id="Phobius"/>
    </source>
</evidence>
<evidence type="ECO:0000313" key="3">
    <source>
        <dbReference type="Proteomes" id="UP001189619"/>
    </source>
</evidence>
<keyword evidence="1" id="KW-1133">Transmembrane helix</keyword>
<accession>A0AA48M8W8</accession>
<dbReference type="Proteomes" id="UP001189619">
    <property type="component" value="Chromosome"/>
</dbReference>
<feature type="transmembrane region" description="Helical" evidence="1">
    <location>
        <begin position="41"/>
        <end position="64"/>
    </location>
</feature>
<keyword evidence="1" id="KW-0812">Transmembrane</keyword>
<dbReference type="EMBL" id="OY569118">
    <property type="protein sequence ID" value="CAJ1002415.1"/>
    <property type="molecule type" value="Genomic_DNA"/>
</dbReference>
<organism evidence="2 3">
    <name type="scientific">Brevibacillus aydinogluensis</name>
    <dbReference type="NCBI Taxonomy" id="927786"/>
    <lineage>
        <taxon>Bacteria</taxon>
        <taxon>Bacillati</taxon>
        <taxon>Bacillota</taxon>
        <taxon>Bacilli</taxon>
        <taxon>Bacillales</taxon>
        <taxon>Paenibacillaceae</taxon>
        <taxon>Brevibacillus</taxon>
    </lineage>
</organism>
<feature type="transmembrane region" description="Helical" evidence="1">
    <location>
        <begin position="76"/>
        <end position="104"/>
    </location>
</feature>
<keyword evidence="3" id="KW-1185">Reference proteome</keyword>
<dbReference type="AlphaFoldDB" id="A0AA48M8W8"/>
<proteinExistence type="predicted"/>
<evidence type="ECO:0000313" key="2">
    <source>
        <dbReference type="EMBL" id="CAJ1002415.1"/>
    </source>
</evidence>
<protein>
    <submittedName>
        <fullName evidence="2">Uncharacterized protein</fullName>
    </submittedName>
</protein>
<reference evidence="2" key="1">
    <citation type="submission" date="2023-07" db="EMBL/GenBank/DDBJ databases">
        <authorList>
            <person name="Ivanov I."/>
            <person name="Teneva D."/>
            <person name="Stoikov I."/>
        </authorList>
    </citation>
    <scope>NUCLEOTIDE SEQUENCE</scope>
    <source>
        <strain evidence="2">4475</strain>
    </source>
</reference>
<name>A0AA48M8W8_9BACL</name>
<dbReference type="KEGG" id="bayd:BSPP4475_08810"/>